<dbReference type="GO" id="GO:0016020">
    <property type="term" value="C:membrane"/>
    <property type="evidence" value="ECO:0007669"/>
    <property type="project" value="GOC"/>
</dbReference>
<sequence>MTLPTLAELGADLLVTTRRQRVVALARPFVGVACFALLAWLGWWWPTPLVVFGIFVAVVTVTHDVVHRTLGLSETASNRWLFVLGLVLLESGHSYRISHRQHHELFPSPEDPEGYPAELSFVGALCYGPVFLVRLWMWSFRRARRRDRAWLAVEALAPVSAVVAGVLLWPATPGVLVYAIMAIVGSWVYPLLTVYLPHHGYGTEPLTQTRTLRGRIIPAIFLELTYHLEHHLYPQVPSHHLAELSRRLDPYLTHAGVRPVVVP</sequence>
<feature type="transmembrane region" description="Helical" evidence="1">
    <location>
        <begin position="49"/>
        <end position="66"/>
    </location>
</feature>
<feature type="transmembrane region" description="Helical" evidence="1">
    <location>
        <begin position="149"/>
        <end position="169"/>
    </location>
</feature>
<evidence type="ECO:0000313" key="3">
    <source>
        <dbReference type="EMBL" id="REH46280.1"/>
    </source>
</evidence>
<dbReference type="RefSeq" id="WP_116176386.1">
    <property type="nucleotide sequence ID" value="NZ_CP144375.1"/>
</dbReference>
<dbReference type="OrthoDB" id="342534at2"/>
<keyword evidence="1" id="KW-1133">Transmembrane helix</keyword>
<dbReference type="GO" id="GO:0046513">
    <property type="term" value="P:ceramide biosynthetic process"/>
    <property type="evidence" value="ECO:0007669"/>
    <property type="project" value="TreeGrafter"/>
</dbReference>
<dbReference type="PANTHER" id="PTHR12879">
    <property type="entry name" value="SPHINGOLIPID DELTA 4 DESATURASE/C-4 HYDROXYLASE PROTEIN DES2"/>
    <property type="match status" value="1"/>
</dbReference>
<dbReference type="Pfam" id="PF00487">
    <property type="entry name" value="FA_desaturase"/>
    <property type="match status" value="1"/>
</dbReference>
<proteinExistence type="predicted"/>
<gene>
    <name evidence="3" type="ORF">BCF44_107413</name>
</gene>
<keyword evidence="4" id="KW-1185">Reference proteome</keyword>
<reference evidence="3 4" key="1">
    <citation type="submission" date="2018-08" db="EMBL/GenBank/DDBJ databases">
        <title>Genomic Encyclopedia of Archaeal and Bacterial Type Strains, Phase II (KMG-II): from individual species to whole genera.</title>
        <authorList>
            <person name="Goeker M."/>
        </authorList>
    </citation>
    <scope>NUCLEOTIDE SEQUENCE [LARGE SCALE GENOMIC DNA]</scope>
    <source>
        <strain evidence="3 4">DSM 45791</strain>
    </source>
</reference>
<feature type="transmembrane region" description="Helical" evidence="1">
    <location>
        <begin position="175"/>
        <end position="196"/>
    </location>
</feature>
<organism evidence="3 4">
    <name type="scientific">Kutzneria buriramensis</name>
    <dbReference type="NCBI Taxonomy" id="1045776"/>
    <lineage>
        <taxon>Bacteria</taxon>
        <taxon>Bacillati</taxon>
        <taxon>Actinomycetota</taxon>
        <taxon>Actinomycetes</taxon>
        <taxon>Pseudonocardiales</taxon>
        <taxon>Pseudonocardiaceae</taxon>
        <taxon>Kutzneria</taxon>
    </lineage>
</organism>
<protein>
    <submittedName>
        <fullName evidence="3">Beta-carotene hydroxylase</fullName>
    </submittedName>
</protein>
<comment type="caution">
    <text evidence="3">The sequence shown here is derived from an EMBL/GenBank/DDBJ whole genome shotgun (WGS) entry which is preliminary data.</text>
</comment>
<dbReference type="Proteomes" id="UP000256269">
    <property type="component" value="Unassembled WGS sequence"/>
</dbReference>
<feature type="transmembrane region" description="Helical" evidence="1">
    <location>
        <begin position="115"/>
        <end position="137"/>
    </location>
</feature>
<dbReference type="AlphaFoldDB" id="A0A3E0HIV7"/>
<evidence type="ECO:0000256" key="1">
    <source>
        <dbReference type="SAM" id="Phobius"/>
    </source>
</evidence>
<accession>A0A3E0HIV7</accession>
<dbReference type="InterPro" id="IPR005804">
    <property type="entry name" value="FA_desaturase_dom"/>
</dbReference>
<dbReference type="EMBL" id="QUNO01000007">
    <property type="protein sequence ID" value="REH46280.1"/>
    <property type="molecule type" value="Genomic_DNA"/>
</dbReference>
<dbReference type="GO" id="GO:0042284">
    <property type="term" value="F:sphingolipid delta-4 desaturase activity"/>
    <property type="evidence" value="ECO:0007669"/>
    <property type="project" value="TreeGrafter"/>
</dbReference>
<name>A0A3E0HIV7_9PSEU</name>
<keyword evidence="1" id="KW-0812">Transmembrane</keyword>
<evidence type="ECO:0000259" key="2">
    <source>
        <dbReference type="Pfam" id="PF00487"/>
    </source>
</evidence>
<feature type="transmembrane region" description="Helical" evidence="1">
    <location>
        <begin position="22"/>
        <end position="43"/>
    </location>
</feature>
<feature type="transmembrane region" description="Helical" evidence="1">
    <location>
        <begin position="78"/>
        <end position="95"/>
    </location>
</feature>
<dbReference type="PANTHER" id="PTHR12879:SF8">
    <property type="entry name" value="SPHINGOLIPID DELTA(4)-DESATURASE DES1"/>
    <property type="match status" value="1"/>
</dbReference>
<feature type="domain" description="Fatty acid desaturase" evidence="2">
    <location>
        <begin position="43"/>
        <end position="257"/>
    </location>
</feature>
<keyword evidence="1" id="KW-0472">Membrane</keyword>
<evidence type="ECO:0000313" key="4">
    <source>
        <dbReference type="Proteomes" id="UP000256269"/>
    </source>
</evidence>